<evidence type="ECO:0000313" key="2">
    <source>
        <dbReference type="Proteomes" id="UP001457282"/>
    </source>
</evidence>
<sequence>MEPEITFLRDTFGRIETSHSVLKSEFLNDIVSNAMKALISRVPNIFSRGKDEGLLYSREYNIPEQLSKSVKGYGTTNELGSINPAVVVSRLSILECSCEEEVRGLLTCGVNVSTIGS</sequence>
<comment type="caution">
    <text evidence="1">The sequence shown here is derived from an EMBL/GenBank/DDBJ whole genome shotgun (WGS) entry which is preliminary data.</text>
</comment>
<dbReference type="Proteomes" id="UP001457282">
    <property type="component" value="Unassembled WGS sequence"/>
</dbReference>
<proteinExistence type="predicted"/>
<reference evidence="1 2" key="1">
    <citation type="journal article" date="2023" name="G3 (Bethesda)">
        <title>A chromosome-length genome assembly and annotation of blackberry (Rubus argutus, cv. 'Hillquist').</title>
        <authorList>
            <person name="Bruna T."/>
            <person name="Aryal R."/>
            <person name="Dudchenko O."/>
            <person name="Sargent D.J."/>
            <person name="Mead D."/>
            <person name="Buti M."/>
            <person name="Cavallini A."/>
            <person name="Hytonen T."/>
            <person name="Andres J."/>
            <person name="Pham M."/>
            <person name="Weisz D."/>
            <person name="Mascagni F."/>
            <person name="Usai G."/>
            <person name="Natali L."/>
            <person name="Bassil N."/>
            <person name="Fernandez G.E."/>
            <person name="Lomsadze A."/>
            <person name="Armour M."/>
            <person name="Olukolu B."/>
            <person name="Poorten T."/>
            <person name="Britton C."/>
            <person name="Davik J."/>
            <person name="Ashrafi H."/>
            <person name="Aiden E.L."/>
            <person name="Borodovsky M."/>
            <person name="Worthington M."/>
        </authorList>
    </citation>
    <scope>NUCLEOTIDE SEQUENCE [LARGE SCALE GENOMIC DNA]</scope>
    <source>
        <strain evidence="1">PI 553951</strain>
    </source>
</reference>
<keyword evidence="2" id="KW-1185">Reference proteome</keyword>
<evidence type="ECO:0000313" key="1">
    <source>
        <dbReference type="EMBL" id="KAK9911529.1"/>
    </source>
</evidence>
<protein>
    <submittedName>
        <fullName evidence="1">Uncharacterized protein</fullName>
    </submittedName>
</protein>
<gene>
    <name evidence="1" type="ORF">M0R45_035430</name>
</gene>
<dbReference type="AlphaFoldDB" id="A0AAW1VT33"/>
<organism evidence="1 2">
    <name type="scientific">Rubus argutus</name>
    <name type="common">Southern blackberry</name>
    <dbReference type="NCBI Taxonomy" id="59490"/>
    <lineage>
        <taxon>Eukaryota</taxon>
        <taxon>Viridiplantae</taxon>
        <taxon>Streptophyta</taxon>
        <taxon>Embryophyta</taxon>
        <taxon>Tracheophyta</taxon>
        <taxon>Spermatophyta</taxon>
        <taxon>Magnoliopsida</taxon>
        <taxon>eudicotyledons</taxon>
        <taxon>Gunneridae</taxon>
        <taxon>Pentapetalae</taxon>
        <taxon>rosids</taxon>
        <taxon>fabids</taxon>
        <taxon>Rosales</taxon>
        <taxon>Rosaceae</taxon>
        <taxon>Rosoideae</taxon>
        <taxon>Rosoideae incertae sedis</taxon>
        <taxon>Rubus</taxon>
    </lineage>
</organism>
<name>A0AAW1VT33_RUBAR</name>
<accession>A0AAW1VT33</accession>
<dbReference type="EMBL" id="JBEDUW010000007">
    <property type="protein sequence ID" value="KAK9911529.1"/>
    <property type="molecule type" value="Genomic_DNA"/>
</dbReference>